<evidence type="ECO:0000256" key="1">
    <source>
        <dbReference type="SAM" id="SignalP"/>
    </source>
</evidence>
<keyword evidence="3" id="KW-1185">Reference proteome</keyword>
<sequence>MAVLQVNGRLYVAVIILQFAIPCCEGINNCWRQVIFGPFGQRTRSFWSTNKNDTRDNSPFSKDHAQMGCVRPAAANLAFTKPINIRESLVQSDLEPICSNREAKSLPPNYCDAFN</sequence>
<gene>
    <name evidence="2" type="ORF">AVEN_119456_1</name>
</gene>
<accession>A0A4Y2DP56</accession>
<name>A0A4Y2DP56_ARAVE</name>
<organism evidence="2 3">
    <name type="scientific">Araneus ventricosus</name>
    <name type="common">Orbweaver spider</name>
    <name type="synonym">Epeira ventricosa</name>
    <dbReference type="NCBI Taxonomy" id="182803"/>
    <lineage>
        <taxon>Eukaryota</taxon>
        <taxon>Metazoa</taxon>
        <taxon>Ecdysozoa</taxon>
        <taxon>Arthropoda</taxon>
        <taxon>Chelicerata</taxon>
        <taxon>Arachnida</taxon>
        <taxon>Araneae</taxon>
        <taxon>Araneomorphae</taxon>
        <taxon>Entelegynae</taxon>
        <taxon>Araneoidea</taxon>
        <taxon>Araneidae</taxon>
        <taxon>Araneus</taxon>
    </lineage>
</organism>
<keyword evidence="1" id="KW-0732">Signal</keyword>
<comment type="caution">
    <text evidence="2">The sequence shown here is derived from an EMBL/GenBank/DDBJ whole genome shotgun (WGS) entry which is preliminary data.</text>
</comment>
<reference evidence="2 3" key="1">
    <citation type="journal article" date="2019" name="Sci. Rep.">
        <title>Orb-weaving spider Araneus ventricosus genome elucidates the spidroin gene catalogue.</title>
        <authorList>
            <person name="Kono N."/>
            <person name="Nakamura H."/>
            <person name="Ohtoshi R."/>
            <person name="Moran D.A.P."/>
            <person name="Shinohara A."/>
            <person name="Yoshida Y."/>
            <person name="Fujiwara M."/>
            <person name="Mori M."/>
            <person name="Tomita M."/>
            <person name="Arakawa K."/>
        </authorList>
    </citation>
    <scope>NUCLEOTIDE SEQUENCE [LARGE SCALE GENOMIC DNA]</scope>
</reference>
<proteinExistence type="predicted"/>
<dbReference type="Proteomes" id="UP000499080">
    <property type="component" value="Unassembled WGS sequence"/>
</dbReference>
<feature type="signal peptide" evidence="1">
    <location>
        <begin position="1"/>
        <end position="26"/>
    </location>
</feature>
<dbReference type="EMBL" id="BGPR01000388">
    <property type="protein sequence ID" value="GBM17415.1"/>
    <property type="molecule type" value="Genomic_DNA"/>
</dbReference>
<evidence type="ECO:0000313" key="2">
    <source>
        <dbReference type="EMBL" id="GBM17415.1"/>
    </source>
</evidence>
<feature type="chain" id="PRO_5021207813" description="Secreted protein" evidence="1">
    <location>
        <begin position="27"/>
        <end position="115"/>
    </location>
</feature>
<evidence type="ECO:0000313" key="3">
    <source>
        <dbReference type="Proteomes" id="UP000499080"/>
    </source>
</evidence>
<dbReference type="AlphaFoldDB" id="A0A4Y2DP56"/>
<protein>
    <recommendedName>
        <fullName evidence="4">Secreted protein</fullName>
    </recommendedName>
</protein>
<evidence type="ECO:0008006" key="4">
    <source>
        <dbReference type="Google" id="ProtNLM"/>
    </source>
</evidence>